<organism evidence="5 6">
    <name type="scientific">Eublepharis macularius</name>
    <name type="common">Leopard gecko</name>
    <name type="synonym">Cyrtodactylus macularius</name>
    <dbReference type="NCBI Taxonomy" id="481883"/>
    <lineage>
        <taxon>Eukaryota</taxon>
        <taxon>Metazoa</taxon>
        <taxon>Chordata</taxon>
        <taxon>Craniata</taxon>
        <taxon>Vertebrata</taxon>
        <taxon>Euteleostomi</taxon>
        <taxon>Lepidosauria</taxon>
        <taxon>Squamata</taxon>
        <taxon>Bifurcata</taxon>
        <taxon>Gekkota</taxon>
        <taxon>Eublepharidae</taxon>
        <taxon>Eublepharinae</taxon>
        <taxon>Eublepharis</taxon>
    </lineage>
</organism>
<keyword evidence="3" id="KW-1015">Disulfide bond</keyword>
<dbReference type="Proteomes" id="UP001190640">
    <property type="component" value="Chromosome 15"/>
</dbReference>
<evidence type="ECO:0000256" key="1">
    <source>
        <dbReference type="ARBA" id="ARBA00004613"/>
    </source>
</evidence>
<gene>
    <name evidence="6" type="primary">LOC129342977</name>
</gene>
<dbReference type="GeneID" id="129342977"/>
<dbReference type="InterPro" id="IPR045860">
    <property type="entry name" value="Snake_toxin-like_sf"/>
</dbReference>
<accession>A0AA97KGB0</accession>
<dbReference type="InterPro" id="IPR050918">
    <property type="entry name" value="CNF-like_PLA2_Inhibitor"/>
</dbReference>
<keyword evidence="2" id="KW-0964">Secreted</keyword>
<evidence type="ECO:0000256" key="2">
    <source>
        <dbReference type="ARBA" id="ARBA00022525"/>
    </source>
</evidence>
<evidence type="ECO:0000256" key="3">
    <source>
        <dbReference type="ARBA" id="ARBA00023157"/>
    </source>
</evidence>
<dbReference type="AlphaFoldDB" id="A0AA97KGB0"/>
<dbReference type="RefSeq" id="XP_054854909.1">
    <property type="nucleotide sequence ID" value="XM_054998934.1"/>
</dbReference>
<reference evidence="6" key="1">
    <citation type="submission" date="2025-08" db="UniProtKB">
        <authorList>
            <consortium name="RefSeq"/>
        </authorList>
    </citation>
    <scope>IDENTIFICATION</scope>
    <source>
        <tissue evidence="6">Blood</tissue>
    </source>
</reference>
<protein>
    <submittedName>
        <fullName evidence="6">Phospholipase A2 inhibitor NAI-like</fullName>
    </submittedName>
</protein>
<dbReference type="Gene3D" id="2.10.60.10">
    <property type="entry name" value="CD59"/>
    <property type="match status" value="1"/>
</dbReference>
<comment type="subcellular location">
    <subcellularLocation>
        <location evidence="1">Secreted</location>
    </subcellularLocation>
</comment>
<dbReference type="PANTHER" id="PTHR20914">
    <property type="entry name" value="LY6/PLAUR DOMAIN-CONTAINING PROTEIN 8"/>
    <property type="match status" value="1"/>
</dbReference>
<dbReference type="GO" id="GO:0019834">
    <property type="term" value="F:phospholipase A2 inhibitor activity"/>
    <property type="evidence" value="ECO:0007669"/>
    <property type="project" value="UniProtKB-KW"/>
</dbReference>
<evidence type="ECO:0000313" key="5">
    <source>
        <dbReference type="Proteomes" id="UP001190640"/>
    </source>
</evidence>
<proteinExistence type="predicted"/>
<keyword evidence="5" id="KW-1185">Reference proteome</keyword>
<evidence type="ECO:0000313" key="6">
    <source>
        <dbReference type="RefSeq" id="XP_054854909.1"/>
    </source>
</evidence>
<sequence length="167" mass="17439">MEALLEIFLFSLLVTLGTSLQCETCSAVGKSCSGLPMTCSASHDTCSFSLAETSIVGHGGEILCCTGLSCALASPQLPPINATANGKQCPGCYSFAGSCVPEVAYCTGSENYCFDALIHKYDGSFRAESGPHRGMIQPFGECGSTPGLPFNLRDDITSWRDAEASIG</sequence>
<dbReference type="KEGG" id="emc:129342977"/>
<name>A0AA97KGB0_EUBMA</name>
<dbReference type="PANTHER" id="PTHR20914:SF30">
    <property type="entry name" value="LY6_PLAUR DOMAIN CONTAINING 9"/>
    <property type="match status" value="1"/>
</dbReference>
<feature type="chain" id="PRO_5041731616" evidence="4">
    <location>
        <begin position="20"/>
        <end position="167"/>
    </location>
</feature>
<evidence type="ECO:0000256" key="4">
    <source>
        <dbReference type="SAM" id="SignalP"/>
    </source>
</evidence>
<keyword evidence="4" id="KW-0732">Signal</keyword>
<dbReference type="GO" id="GO:0005576">
    <property type="term" value="C:extracellular region"/>
    <property type="evidence" value="ECO:0007669"/>
    <property type="project" value="UniProtKB-SubCell"/>
</dbReference>
<feature type="signal peptide" evidence="4">
    <location>
        <begin position="1"/>
        <end position="19"/>
    </location>
</feature>
<keyword evidence="6" id="KW-0593">Phospholipase A2 inhibitor</keyword>